<keyword evidence="4" id="KW-1185">Reference proteome</keyword>
<dbReference type="InterPro" id="IPR029058">
    <property type="entry name" value="AB_hydrolase_fold"/>
</dbReference>
<dbReference type="Pfam" id="PF10503">
    <property type="entry name" value="Esterase_PHB"/>
    <property type="match status" value="1"/>
</dbReference>
<dbReference type="RefSeq" id="WP_147022780.1">
    <property type="nucleotide sequence ID" value="NZ_BJYU01000142.1"/>
</dbReference>
<dbReference type="NCBIfam" id="TIGR01840">
    <property type="entry name" value="esterase_phb"/>
    <property type="match status" value="1"/>
</dbReference>
<gene>
    <name evidence="3" type="ORF">MAE02_56900</name>
</gene>
<dbReference type="GO" id="GO:0016787">
    <property type="term" value="F:hydrolase activity"/>
    <property type="evidence" value="ECO:0007669"/>
    <property type="project" value="UniProtKB-KW"/>
</dbReference>
<dbReference type="GO" id="GO:0005576">
    <property type="term" value="C:extracellular region"/>
    <property type="evidence" value="ECO:0007669"/>
    <property type="project" value="InterPro"/>
</dbReference>
<dbReference type="InterPro" id="IPR010126">
    <property type="entry name" value="Esterase_phb"/>
</dbReference>
<dbReference type="AlphaFoldDB" id="A0A512C1A3"/>
<evidence type="ECO:0000256" key="1">
    <source>
        <dbReference type="ARBA" id="ARBA00022729"/>
    </source>
</evidence>
<evidence type="ECO:0000313" key="4">
    <source>
        <dbReference type="Proteomes" id="UP000321085"/>
    </source>
</evidence>
<dbReference type="EMBL" id="BJYU01000142">
    <property type="protein sequence ID" value="GEO17994.1"/>
    <property type="molecule type" value="Genomic_DNA"/>
</dbReference>
<evidence type="ECO:0000313" key="3">
    <source>
        <dbReference type="EMBL" id="GEO17994.1"/>
    </source>
</evidence>
<evidence type="ECO:0000256" key="2">
    <source>
        <dbReference type="ARBA" id="ARBA00022801"/>
    </source>
</evidence>
<dbReference type="PANTHER" id="PTHR43037:SF1">
    <property type="entry name" value="BLL1128 PROTEIN"/>
    <property type="match status" value="1"/>
</dbReference>
<proteinExistence type="predicted"/>
<dbReference type="SUPFAM" id="SSF53474">
    <property type="entry name" value="alpha/beta-Hydrolases"/>
    <property type="match status" value="2"/>
</dbReference>
<reference evidence="3 4" key="1">
    <citation type="submission" date="2019-07" db="EMBL/GenBank/DDBJ databases">
        <title>Whole genome shotgun sequence of Microvirga aerophila NBRC 106136.</title>
        <authorList>
            <person name="Hosoyama A."/>
            <person name="Uohara A."/>
            <person name="Ohji S."/>
            <person name="Ichikawa N."/>
        </authorList>
    </citation>
    <scope>NUCLEOTIDE SEQUENCE [LARGE SCALE GENOMIC DNA]</scope>
    <source>
        <strain evidence="3 4">NBRC 106136</strain>
    </source>
</reference>
<organism evidence="3 4">
    <name type="scientific">Microvirga aerophila</name>
    <dbReference type="NCBI Taxonomy" id="670291"/>
    <lineage>
        <taxon>Bacteria</taxon>
        <taxon>Pseudomonadati</taxon>
        <taxon>Pseudomonadota</taxon>
        <taxon>Alphaproteobacteria</taxon>
        <taxon>Hyphomicrobiales</taxon>
        <taxon>Methylobacteriaceae</taxon>
        <taxon>Microvirga</taxon>
    </lineage>
</organism>
<keyword evidence="1" id="KW-0732">Signal</keyword>
<name>A0A512C1A3_9HYPH</name>
<dbReference type="Gene3D" id="3.40.50.1820">
    <property type="entry name" value="alpha/beta hydrolase"/>
    <property type="match status" value="1"/>
</dbReference>
<dbReference type="Proteomes" id="UP000321085">
    <property type="component" value="Unassembled WGS sequence"/>
</dbReference>
<keyword evidence="2" id="KW-0378">Hydrolase</keyword>
<protein>
    <submittedName>
        <fullName evidence="3">Esterase</fullName>
    </submittedName>
</protein>
<dbReference type="InterPro" id="IPR050955">
    <property type="entry name" value="Plant_Biomass_Hydrol_Est"/>
</dbReference>
<accession>A0A512C1A3</accession>
<comment type="caution">
    <text evidence="3">The sequence shown here is derived from an EMBL/GenBank/DDBJ whole genome shotgun (WGS) entry which is preliminary data.</text>
</comment>
<sequence length="422" mass="44315">MNAKPTIDMLEATRLTREGRLAEAIAVLRGERLGINLSSAPSDAGGDASQHPSGHFSQIIDMVPPSSGGGAWTPPKFNASHFTPSAFDNLAGDLGQAHAPEALRGFLDRMGQPGSAFNLDGLVGPAPARAPAPLPEGARFEERTFANEAGSRAYKLYIPSGYAGQPVPLVVMLHGCTQSPDDFAAGTQMNELAEEQMFLVVYPAQAQSANVSKCWNWFNAADQQRDRGEPALIAGITRQIMRDFSVEPGRVYVAGLSAGGAAAAIMGSAYPELYAAVGVHSGLACGAARDMPSAFAAMRQGGAPHHSGTKQPVPTIVFHGDRDTTVNPVNGDQVIAQSKAGSDLRSTVSRGQAPGGISYTRTVECDDSGHPMLEHWVLHGAGHAWSGGSPAGSYTEPQGPDASREMMRFFLEHPKPTASSSM</sequence>
<dbReference type="PANTHER" id="PTHR43037">
    <property type="entry name" value="UNNAMED PRODUCT-RELATED"/>
    <property type="match status" value="1"/>
</dbReference>